<reference evidence="1 2" key="1">
    <citation type="submission" date="2024-01" db="EMBL/GenBank/DDBJ databases">
        <title>Genome assemblies of Stephania.</title>
        <authorList>
            <person name="Yang L."/>
        </authorList>
    </citation>
    <scope>NUCLEOTIDE SEQUENCE [LARGE SCALE GENOMIC DNA]</scope>
    <source>
        <strain evidence="1">JXDWG</strain>
        <tissue evidence="1">Leaf</tissue>
    </source>
</reference>
<name>A0AAP0J1W5_9MAGN</name>
<proteinExistence type="predicted"/>
<gene>
    <name evidence="1" type="ORF">Scep_014081</name>
</gene>
<evidence type="ECO:0000313" key="1">
    <source>
        <dbReference type="EMBL" id="KAK9125235.1"/>
    </source>
</evidence>
<dbReference type="EMBL" id="JBBNAG010000006">
    <property type="protein sequence ID" value="KAK9125235.1"/>
    <property type="molecule type" value="Genomic_DNA"/>
</dbReference>
<keyword evidence="2" id="KW-1185">Reference proteome</keyword>
<sequence length="53" mass="5733">MESYGSNISSVVLHLVVSSTSIVNHPFLKGRKPHIEETNNGEVALAMLGALRK</sequence>
<dbReference type="Proteomes" id="UP001419268">
    <property type="component" value="Unassembled WGS sequence"/>
</dbReference>
<organism evidence="1 2">
    <name type="scientific">Stephania cephalantha</name>
    <dbReference type="NCBI Taxonomy" id="152367"/>
    <lineage>
        <taxon>Eukaryota</taxon>
        <taxon>Viridiplantae</taxon>
        <taxon>Streptophyta</taxon>
        <taxon>Embryophyta</taxon>
        <taxon>Tracheophyta</taxon>
        <taxon>Spermatophyta</taxon>
        <taxon>Magnoliopsida</taxon>
        <taxon>Ranunculales</taxon>
        <taxon>Menispermaceae</taxon>
        <taxon>Menispermoideae</taxon>
        <taxon>Cissampelideae</taxon>
        <taxon>Stephania</taxon>
    </lineage>
</organism>
<accession>A0AAP0J1W5</accession>
<dbReference type="AlphaFoldDB" id="A0AAP0J1W5"/>
<comment type="caution">
    <text evidence="1">The sequence shown here is derived from an EMBL/GenBank/DDBJ whole genome shotgun (WGS) entry which is preliminary data.</text>
</comment>
<protein>
    <submittedName>
        <fullName evidence="1">Uncharacterized protein</fullName>
    </submittedName>
</protein>
<evidence type="ECO:0000313" key="2">
    <source>
        <dbReference type="Proteomes" id="UP001419268"/>
    </source>
</evidence>